<dbReference type="InterPro" id="IPR047675">
    <property type="entry name" value="Putative_zinc-bd"/>
</dbReference>
<reference evidence="2 3" key="1">
    <citation type="submission" date="2020-05" db="EMBL/GenBank/DDBJ databases">
        <authorList>
            <person name="Kazantseva O."/>
            <person name="Skorynina A."/>
            <person name="Piligrimova E."/>
            <person name="Shadrin A."/>
        </authorList>
    </citation>
    <scope>NUCLEOTIDE SEQUENCE [LARGE SCALE GENOMIC DNA]</scope>
</reference>
<dbReference type="Proteomes" id="UP000514444">
    <property type="component" value="Genome"/>
</dbReference>
<evidence type="ECO:0000313" key="2">
    <source>
        <dbReference type="EMBL" id="QMS41951.1"/>
    </source>
</evidence>
<protein>
    <submittedName>
        <fullName evidence="2">Putative terminase small subunit</fullName>
    </submittedName>
</protein>
<organism evidence="2 3">
    <name type="scientific">Bacillus phage Bolokhovo</name>
    <dbReference type="NCBI Taxonomy" id="2743970"/>
    <lineage>
        <taxon>Viruses</taxon>
        <taxon>Duplodnaviria</taxon>
        <taxon>Heunggongvirae</taxon>
        <taxon>Uroviricota</taxon>
        <taxon>Caudoviricetes</taxon>
        <taxon>Ehrlichviridae</taxon>
        <taxon>Andromedavirus</taxon>
        <taxon>Andromedavirus bolokhovo</taxon>
        <taxon>Andromedavirus curly</taxon>
    </lineage>
</organism>
<dbReference type="EMBL" id="MT514532">
    <property type="protein sequence ID" value="QMS41951.1"/>
    <property type="molecule type" value="Genomic_DNA"/>
</dbReference>
<proteinExistence type="predicted"/>
<keyword evidence="3" id="KW-1185">Reference proteome</keyword>
<dbReference type="EMBL" id="MT514532">
    <property type="protein sequence ID" value="QMS41871.1"/>
    <property type="molecule type" value="Genomic_DNA"/>
</dbReference>
<sequence length="224" mass="25799">MSKNWKDKDYEAKHEAEHIRHYIRKAKQDPEAAIQELNDMKYDKARIKKYELIKDLLKDVDIICGARIKNGRICSKPPVEGKTRCEAHGGLAPMAQTEEARQRSLANLNPRAHFVYGLYGGFTMDAQEDAFYIQMMNHYIPELDLDPINVLTLDRALRNFILNQRKEYADAGEAINGIQFDIDYDSKFLKFVQSLGMDRKFNLSKEHKDNTAPISIADLFAGEE</sequence>
<name>A0A7D7KG96_9CAUD</name>
<accession>A0A7D7KG96</accession>
<dbReference type="NCBIfam" id="NF041373">
    <property type="entry name" value="HGG_STG"/>
    <property type="match status" value="1"/>
</dbReference>
<evidence type="ECO:0000313" key="1">
    <source>
        <dbReference type="EMBL" id="QMS41871.1"/>
    </source>
</evidence>
<evidence type="ECO:0000313" key="3">
    <source>
        <dbReference type="Proteomes" id="UP000514444"/>
    </source>
</evidence>
<gene>
    <name evidence="1" type="ORF">Bolokhovo_1</name>
    <name evidence="2" type="ORF">Bolokhovo_81</name>
</gene>